<dbReference type="PANTHER" id="PTHR48479">
    <property type="entry name" value="NAD(P)H-QUINONE OXIDOREDUCTASE SUBUNIT 6, CHLOROPLASTIC"/>
    <property type="match status" value="1"/>
</dbReference>
<dbReference type="InterPro" id="IPR050290">
    <property type="entry name" value="NAD(P)H-Q_Oxidoreduct_6"/>
</dbReference>
<keyword evidence="1" id="KW-0812">Transmembrane</keyword>
<dbReference type="PANTHER" id="PTHR48479:SF1">
    <property type="entry name" value="NAD(P)H-QUINONE OXIDOREDUCTASE SUBUNIT 6, CHLOROPLASTIC"/>
    <property type="match status" value="1"/>
</dbReference>
<accession>A0A2R4QIW3</accession>
<evidence type="ECO:0000256" key="1">
    <source>
        <dbReference type="SAM" id="Phobius"/>
    </source>
</evidence>
<keyword evidence="1" id="KW-0472">Membrane</keyword>
<dbReference type="AlphaFoldDB" id="A0A2R4QIW3"/>
<gene>
    <name evidence="2" type="primary">ndhG</name>
</gene>
<proteinExistence type="predicted"/>
<feature type="transmembrane region" description="Helical" evidence="1">
    <location>
        <begin position="33"/>
        <end position="52"/>
    </location>
</feature>
<evidence type="ECO:0000313" key="2">
    <source>
        <dbReference type="EMBL" id="AVY52576.1"/>
    </source>
</evidence>
<feature type="transmembrane region" description="Helical" evidence="1">
    <location>
        <begin position="7"/>
        <end position="27"/>
    </location>
</feature>
<name>A0A2R4QIW3_9ERIC</name>
<keyword evidence="1" id="KW-1133">Transmembrane helix</keyword>
<geneLocation type="plastid" evidence="2"/>
<organism evidence="2">
    <name type="scientific">Chimaphila japonica</name>
    <dbReference type="NCBI Taxonomy" id="638623"/>
    <lineage>
        <taxon>Eukaryota</taxon>
        <taxon>Viridiplantae</taxon>
        <taxon>Streptophyta</taxon>
        <taxon>Embryophyta</taxon>
        <taxon>Tracheophyta</taxon>
        <taxon>Spermatophyta</taxon>
        <taxon>Magnoliopsida</taxon>
        <taxon>eudicotyledons</taxon>
        <taxon>Gunneridae</taxon>
        <taxon>Pentapetalae</taxon>
        <taxon>asterids</taxon>
        <taxon>Ericales</taxon>
        <taxon>Ericaceae</taxon>
        <taxon>Pyroloideae</taxon>
        <taxon>Pyroleae</taxon>
        <taxon>Chimaphila</taxon>
    </lineage>
</organism>
<protein>
    <submittedName>
        <fullName evidence="2">NdhG</fullName>
    </submittedName>
</protein>
<keyword evidence="2" id="KW-0934">Plastid</keyword>
<reference evidence="2" key="1">
    <citation type="submission" date="2017-11" db="EMBL/GenBank/DDBJ databases">
        <title>Complete chloroplast genome sequence of Chimaphila japonica.</title>
        <authorList>
            <person name="Zhao Q.-R."/>
            <person name="Liu Z.-W."/>
            <person name="Shi C."/>
            <person name="Peng H."/>
        </authorList>
    </citation>
    <scope>NUCLEOTIDE SEQUENCE</scope>
</reference>
<dbReference type="EMBL" id="MG461316">
    <property type="protein sequence ID" value="AVY52576.1"/>
    <property type="molecule type" value="Genomic_DNA"/>
</dbReference>
<sequence>MDLSGPIHDFILVFLRLGLILGNLGVIFLPNPIYSTFSLGLVFFYILILYFIELPFCSRCATSYLCRSSECFNPICCDVREWFRILQ</sequence>